<dbReference type="EMBL" id="JAWJWI010000031">
    <property type="protein sequence ID" value="MDV4190485.1"/>
    <property type="molecule type" value="Genomic_DNA"/>
</dbReference>
<name>A0ABU3YX95_9HYPH</name>
<dbReference type="GeneID" id="75217559"/>
<evidence type="ECO:0000313" key="1">
    <source>
        <dbReference type="EMBL" id="MDV4190485.1"/>
    </source>
</evidence>
<evidence type="ECO:0000313" key="2">
    <source>
        <dbReference type="Proteomes" id="UP001187203"/>
    </source>
</evidence>
<organism evidence="1 2">
    <name type="scientific">Rhizobium brockwellii</name>
    <dbReference type="NCBI Taxonomy" id="3019932"/>
    <lineage>
        <taxon>Bacteria</taxon>
        <taxon>Pseudomonadati</taxon>
        <taxon>Pseudomonadota</taxon>
        <taxon>Alphaproteobacteria</taxon>
        <taxon>Hyphomicrobiales</taxon>
        <taxon>Rhizobiaceae</taxon>
        <taxon>Rhizobium/Agrobacterium group</taxon>
        <taxon>Rhizobium</taxon>
    </lineage>
</organism>
<keyword evidence="2" id="KW-1185">Reference proteome</keyword>
<sequence>MTLYTWLEEDEPWKTGRELLERLQSVYPGEYPDGLIRRVQGRVKGWRCNRAHKMIFGIEPGEAKQRQSFTGVQGALW</sequence>
<gene>
    <name evidence="1" type="ORF">R1523_33945</name>
</gene>
<protein>
    <recommendedName>
        <fullName evidence="3">Transposase</fullName>
    </recommendedName>
</protein>
<proteinExistence type="predicted"/>
<accession>A0ABU3YX95</accession>
<comment type="caution">
    <text evidence="1">The sequence shown here is derived from an EMBL/GenBank/DDBJ whole genome shotgun (WGS) entry which is preliminary data.</text>
</comment>
<reference evidence="2" key="1">
    <citation type="journal article" date="2023" name="Int. J. Mol. Sci.">
        <title>Genomic and Metabolic Characterization of Plant Growth-Promoting Rhizobacteria Isolated from Nodules of Clovers Grown in Non-Farmed Soil.</title>
        <authorList>
            <person name="Wojcik M."/>
            <person name="Koper P."/>
            <person name="Zebracki K."/>
            <person name="Marczak M."/>
            <person name="Mazur A."/>
        </authorList>
    </citation>
    <scope>NUCLEOTIDE SEQUENCE [LARGE SCALE GENOMIC DNA]</scope>
    <source>
        <strain evidence="2">KB12</strain>
    </source>
</reference>
<dbReference type="Proteomes" id="UP001187203">
    <property type="component" value="Unassembled WGS sequence"/>
</dbReference>
<dbReference type="RefSeq" id="WP_128408903.1">
    <property type="nucleotide sequence ID" value="NZ_JAWJWG010000038.1"/>
</dbReference>
<evidence type="ECO:0008006" key="3">
    <source>
        <dbReference type="Google" id="ProtNLM"/>
    </source>
</evidence>